<evidence type="ECO:0000259" key="1">
    <source>
        <dbReference type="Pfam" id="PF22741"/>
    </source>
</evidence>
<accession>A0A8G2CIS6</accession>
<evidence type="ECO:0000313" key="3">
    <source>
        <dbReference type="Proteomes" id="UP000186308"/>
    </source>
</evidence>
<dbReference type="EMBL" id="FTNE01000003">
    <property type="protein sequence ID" value="SIQ33241.1"/>
    <property type="molecule type" value="Genomic_DNA"/>
</dbReference>
<dbReference type="RefSeq" id="WP_081849156.1">
    <property type="nucleotide sequence ID" value="NZ_FTNE01000003.1"/>
</dbReference>
<reference evidence="2 3" key="1">
    <citation type="submission" date="2017-01" db="EMBL/GenBank/DDBJ databases">
        <authorList>
            <person name="Varghese N."/>
            <person name="Submissions S."/>
        </authorList>
    </citation>
    <scope>NUCLEOTIDE SEQUENCE [LARGE SCALE GENOMIC DNA]</scope>
    <source>
        <strain evidence="2 3">ATCC 35905</strain>
    </source>
</reference>
<feature type="domain" description="DSP-PTPase phosphatase fused to NAD+ Kinase" evidence="1">
    <location>
        <begin position="62"/>
        <end position="136"/>
    </location>
</feature>
<organism evidence="2 3">
    <name type="scientific">Acidiphilium rubrum</name>
    <dbReference type="NCBI Taxonomy" id="526"/>
    <lineage>
        <taxon>Bacteria</taxon>
        <taxon>Pseudomonadati</taxon>
        <taxon>Pseudomonadota</taxon>
        <taxon>Alphaproteobacteria</taxon>
        <taxon>Acetobacterales</taxon>
        <taxon>Acidocellaceae</taxon>
        <taxon>Acidiphilium</taxon>
    </lineage>
</organism>
<dbReference type="OrthoDB" id="9814896at2"/>
<dbReference type="AlphaFoldDB" id="A0A8G2CIS6"/>
<gene>
    <name evidence="2" type="ORF">SAMN05421828_103219</name>
</gene>
<proteinExistence type="predicted"/>
<dbReference type="InterPro" id="IPR055214">
    <property type="entry name" value="PTP-NADK"/>
</dbReference>
<keyword evidence="3" id="KW-1185">Reference proteome</keyword>
<dbReference type="Gene3D" id="3.90.190.10">
    <property type="entry name" value="Protein tyrosine phosphatase superfamily"/>
    <property type="match status" value="1"/>
</dbReference>
<evidence type="ECO:0000313" key="2">
    <source>
        <dbReference type="EMBL" id="SIQ33241.1"/>
    </source>
</evidence>
<protein>
    <submittedName>
        <fullName evidence="2">Protein tyrosine/serine phosphatase</fullName>
    </submittedName>
</protein>
<dbReference type="InterPro" id="IPR029021">
    <property type="entry name" value="Prot-tyrosine_phosphatase-like"/>
</dbReference>
<dbReference type="Pfam" id="PF22741">
    <property type="entry name" value="PTP-NADK"/>
    <property type="match status" value="1"/>
</dbReference>
<sequence length="230" mass="25991">MDTIYRGDIATRAGRRNAWLDALFVDHAVLRLGWTNFAAVKAGALYRSNHPVPFQLEKFTRTVGLRTLVNLRGECRNGSDALSRDAARRLGLDFYDMALESRGAPQRDRILRIADIFRTMQRPALVHCKSGADRAGIGSALFVLIEGGTVAAARAQLSWRFGHIRQSNTGILDAFLDEYERAGEERKPFLNWVAEDYDEIALRRAFDARSAKSLPRRIARFVNDRILARE</sequence>
<dbReference type="SUPFAM" id="SSF52799">
    <property type="entry name" value="(Phosphotyrosine protein) phosphatases II"/>
    <property type="match status" value="1"/>
</dbReference>
<dbReference type="Proteomes" id="UP000186308">
    <property type="component" value="Unassembled WGS sequence"/>
</dbReference>
<name>A0A8G2CIS6_ACIRU</name>
<comment type="caution">
    <text evidence="2">The sequence shown here is derived from an EMBL/GenBank/DDBJ whole genome shotgun (WGS) entry which is preliminary data.</text>
</comment>